<proteinExistence type="predicted"/>
<name>X1VM47_9ZZZZ</name>
<sequence>IPVNEPDLPTKIATAKAAGRLPDVCRFGLEYVAGFALDGLLDTKAATMAIADMGYATFYKGALDLVRSPVEGIWAAVPIDGWVQGIWYRKD</sequence>
<organism evidence="1">
    <name type="scientific">marine sediment metagenome</name>
    <dbReference type="NCBI Taxonomy" id="412755"/>
    <lineage>
        <taxon>unclassified sequences</taxon>
        <taxon>metagenomes</taxon>
        <taxon>ecological metagenomes</taxon>
    </lineage>
</organism>
<accession>X1VM47</accession>
<reference evidence="1" key="1">
    <citation type="journal article" date="2014" name="Front. Microbiol.">
        <title>High frequency of phylogenetically diverse reductive dehalogenase-homologous genes in deep subseafloor sedimentary metagenomes.</title>
        <authorList>
            <person name="Kawai M."/>
            <person name="Futagami T."/>
            <person name="Toyoda A."/>
            <person name="Takaki Y."/>
            <person name="Nishi S."/>
            <person name="Hori S."/>
            <person name="Arai W."/>
            <person name="Tsubouchi T."/>
            <person name="Morono Y."/>
            <person name="Uchiyama I."/>
            <person name="Ito T."/>
            <person name="Fujiyama A."/>
            <person name="Inagaki F."/>
            <person name="Takami H."/>
        </authorList>
    </citation>
    <scope>NUCLEOTIDE SEQUENCE</scope>
    <source>
        <strain evidence="1">Expedition CK06-06</strain>
    </source>
</reference>
<protein>
    <submittedName>
        <fullName evidence="1">Uncharacterized protein</fullName>
    </submittedName>
</protein>
<dbReference type="EMBL" id="BARW01041605">
    <property type="protein sequence ID" value="GAJ17036.1"/>
    <property type="molecule type" value="Genomic_DNA"/>
</dbReference>
<dbReference type="Gene3D" id="3.40.190.10">
    <property type="entry name" value="Periplasmic binding protein-like II"/>
    <property type="match status" value="1"/>
</dbReference>
<comment type="caution">
    <text evidence="1">The sequence shown here is derived from an EMBL/GenBank/DDBJ whole genome shotgun (WGS) entry which is preliminary data.</text>
</comment>
<feature type="non-terminal residue" evidence="1">
    <location>
        <position position="91"/>
    </location>
</feature>
<dbReference type="SUPFAM" id="SSF53850">
    <property type="entry name" value="Periplasmic binding protein-like II"/>
    <property type="match status" value="1"/>
</dbReference>
<gene>
    <name evidence="1" type="ORF">S12H4_62197</name>
</gene>
<feature type="non-terminal residue" evidence="1">
    <location>
        <position position="1"/>
    </location>
</feature>
<dbReference type="AlphaFoldDB" id="X1VM47"/>
<evidence type="ECO:0000313" key="1">
    <source>
        <dbReference type="EMBL" id="GAJ17036.1"/>
    </source>
</evidence>